<organism evidence="5 6">
    <name type="scientific">Alkalidesulfovibrio alkalitolerans DSM 16529</name>
    <dbReference type="NCBI Taxonomy" id="1121439"/>
    <lineage>
        <taxon>Bacteria</taxon>
        <taxon>Pseudomonadati</taxon>
        <taxon>Thermodesulfobacteriota</taxon>
        <taxon>Desulfovibrionia</taxon>
        <taxon>Desulfovibrionales</taxon>
        <taxon>Desulfovibrionaceae</taxon>
        <taxon>Alkalidesulfovibrio</taxon>
    </lineage>
</organism>
<dbReference type="PROSITE" id="PS00699">
    <property type="entry name" value="NITROGENASE_1_1"/>
    <property type="match status" value="1"/>
</dbReference>
<sequence length="458" mass="49281">MSVPTVKKTLDSFVSTTNACKMCKPLGAALAFMGIEGCVPFLHGSQGCATYMRRYVISHFREPVDIASSALGEKSAIHGGGPNLKLGLLNVMKKYGAGVIGVASTCLTETIGDDVSMLVKEFRKEFADLPLPEVVHVATPSYGGTQAEGFQAALRAVADQLAEDRRTSPQINVLPGFVSCEDIRHLKDVFEHFGLDAAILPDYSERLDAPAQADYVKISEGGLPVSRIKAMGGARASIEFGRTLDPAKTAGGLLAERFGVPLYSLGMPVGLRETDAFFAVLEELSGRAAPRRHELARGRLVDAYVDGHKYLSGKTAVIYGEEDMAVGLASFLAEIGVRPLLVASGGESGRLTRAVSEVTADILREPPEVRQGVDFYEIAARARELSPDLVIGNSKGYRVLARDLNVPLIRVGFPIHDRFGAQRVQHLGYAGAQVLFDRIVNAVIDRKQTDSDIGYGYI</sequence>
<feature type="domain" description="Nitrogenase/oxidoreductase component 1" evidence="4">
    <location>
        <begin position="23"/>
        <end position="443"/>
    </location>
</feature>
<dbReference type="Proteomes" id="UP000014975">
    <property type="component" value="Unassembled WGS sequence"/>
</dbReference>
<dbReference type="AlphaFoldDB" id="S7UNW0"/>
<evidence type="ECO:0000256" key="2">
    <source>
        <dbReference type="ARBA" id="ARBA00023231"/>
    </source>
</evidence>
<evidence type="ECO:0000313" key="5">
    <source>
        <dbReference type="EMBL" id="EPR35684.1"/>
    </source>
</evidence>
<evidence type="ECO:0000313" key="6">
    <source>
        <dbReference type="Proteomes" id="UP000014975"/>
    </source>
</evidence>
<accession>S7UNW0</accession>
<dbReference type="SUPFAM" id="SSF53807">
    <property type="entry name" value="Helical backbone' metal receptor"/>
    <property type="match status" value="1"/>
</dbReference>
<protein>
    <submittedName>
        <fullName evidence="5">Oxidoreductase/nitrogenase component 1</fullName>
    </submittedName>
</protein>
<evidence type="ECO:0000256" key="3">
    <source>
        <dbReference type="RuleBase" id="RU004021"/>
    </source>
</evidence>
<dbReference type="InterPro" id="IPR000510">
    <property type="entry name" value="Nase/OxRdtase_comp1"/>
</dbReference>
<dbReference type="Pfam" id="PF00148">
    <property type="entry name" value="Oxidored_nitro"/>
    <property type="match status" value="1"/>
</dbReference>
<evidence type="ECO:0000259" key="4">
    <source>
        <dbReference type="Pfam" id="PF00148"/>
    </source>
</evidence>
<dbReference type="PATRIC" id="fig|1121439.3.peg.410"/>
<keyword evidence="2 3" id="KW-0535">Nitrogen fixation</keyword>
<name>S7UNW0_9BACT</name>
<dbReference type="eggNOG" id="COG2710">
    <property type="taxonomic scope" value="Bacteria"/>
</dbReference>
<dbReference type="PANTHER" id="PTHR33712">
    <property type="entry name" value="LIGHT-INDEPENDENT PROTOCHLOROPHYLLIDE REDUCTASE SUBUNIT B"/>
    <property type="match status" value="1"/>
</dbReference>
<dbReference type="EMBL" id="ATHI01000003">
    <property type="protein sequence ID" value="EPR35684.1"/>
    <property type="molecule type" value="Genomic_DNA"/>
</dbReference>
<dbReference type="Gene3D" id="3.40.50.1980">
    <property type="entry name" value="Nitrogenase molybdenum iron protein domain"/>
    <property type="match status" value="3"/>
</dbReference>
<dbReference type="InterPro" id="IPR000318">
    <property type="entry name" value="Nase_comp1_CS"/>
</dbReference>
<dbReference type="PANTHER" id="PTHR33712:SF7">
    <property type="entry name" value="LIGHT-INDEPENDENT PROTOCHLOROPHYLLIDE REDUCTASE SUBUNIT B"/>
    <property type="match status" value="1"/>
</dbReference>
<dbReference type="STRING" id="1121439.dsat_2025"/>
<comment type="similarity">
    <text evidence="1 3">Belongs to the NifD/NifK/NifE/NifN family.</text>
</comment>
<gene>
    <name evidence="5" type="ORF">dsat_2025</name>
</gene>
<dbReference type="Gene3D" id="1.20.89.10">
    <property type="entry name" value="Nitrogenase Molybdenum-iron Protein, subunit B, domain 4"/>
    <property type="match status" value="1"/>
</dbReference>
<proteinExistence type="inferred from homology"/>
<dbReference type="InterPro" id="IPR050152">
    <property type="entry name" value="ChlB/BchB/BchZ"/>
</dbReference>
<evidence type="ECO:0000256" key="1">
    <source>
        <dbReference type="ARBA" id="ARBA00011002"/>
    </source>
</evidence>
<keyword evidence="6" id="KW-1185">Reference proteome</keyword>
<comment type="caution">
    <text evidence="5">The sequence shown here is derived from an EMBL/GenBank/DDBJ whole genome shotgun (WGS) entry which is preliminary data.</text>
</comment>
<reference evidence="5 6" key="1">
    <citation type="journal article" date="2013" name="Genome Announc.">
        <title>Draft genome sequences for three mercury-methylating, sulfate-reducing bacteria.</title>
        <authorList>
            <person name="Brown S.D."/>
            <person name="Hurt R.A.Jr."/>
            <person name="Gilmour C.C."/>
            <person name="Elias D.A."/>
        </authorList>
    </citation>
    <scope>NUCLEOTIDE SEQUENCE [LARGE SCALE GENOMIC DNA]</scope>
    <source>
        <strain evidence="5 6">DSM 16529</strain>
    </source>
</reference>
<dbReference type="GO" id="GO:0016163">
    <property type="term" value="F:nitrogenase activity"/>
    <property type="evidence" value="ECO:0007669"/>
    <property type="project" value="InterPro"/>
</dbReference>